<accession>A0A4R0R2Y6</accession>
<dbReference type="Proteomes" id="UP000292702">
    <property type="component" value="Unassembled WGS sequence"/>
</dbReference>
<dbReference type="AlphaFoldDB" id="A0A4R0R2Y6"/>
<gene>
    <name evidence="1" type="ORF">EIP91_010330</name>
</gene>
<dbReference type="STRING" id="92696.A0A4R0R2Y6"/>
<dbReference type="InterPro" id="IPR011990">
    <property type="entry name" value="TPR-like_helical_dom_sf"/>
</dbReference>
<evidence type="ECO:0000313" key="1">
    <source>
        <dbReference type="EMBL" id="TCD60346.1"/>
    </source>
</evidence>
<dbReference type="EMBL" id="RWJN01000614">
    <property type="protein sequence ID" value="TCD60346.1"/>
    <property type="molecule type" value="Genomic_DNA"/>
</dbReference>
<dbReference type="Gene3D" id="1.25.40.10">
    <property type="entry name" value="Tetratricopeptide repeat domain"/>
    <property type="match status" value="1"/>
</dbReference>
<reference evidence="1 2" key="1">
    <citation type="submission" date="2018-11" db="EMBL/GenBank/DDBJ databases">
        <title>Genome assembly of Steccherinum ochraceum LE-BIN_3174, the white-rot fungus of the Steccherinaceae family (The Residual Polyporoid clade, Polyporales, Basidiomycota).</title>
        <authorList>
            <person name="Fedorova T.V."/>
            <person name="Glazunova O.A."/>
            <person name="Landesman E.O."/>
            <person name="Moiseenko K.V."/>
            <person name="Psurtseva N.V."/>
            <person name="Savinova O.S."/>
            <person name="Shakhova N.V."/>
            <person name="Tyazhelova T.V."/>
            <person name="Vasina D.V."/>
        </authorList>
    </citation>
    <scope>NUCLEOTIDE SEQUENCE [LARGE SCALE GENOMIC DNA]</scope>
    <source>
        <strain evidence="1 2">LE-BIN_3174</strain>
    </source>
</reference>
<proteinExistence type="predicted"/>
<sequence>MYDLLIRACLLQGEIIVASLLFVLLIKEFAAKTPLVDSYVPDSSVSCAPMRSPKGQPGFNPRILKSIVRDAEATIRLDPEDVTGEHRLFCSLQALANIAMLLERGQLRSGNISFMIRAMYSCPKTDMVVWIVRGDQHVQVKAFPYFQRVLMRLIARLRSPAAASSSFPALDLASYNALLFYALRHRLSPGMATSILEHMANIRQPSLHPNISTYNILLRSATLLRQQHVAVDLLSRLHISTLKQTQPDTEEPYNLPPQAMKASPSVSDSACLSGSGGASSRVCRTQMVIPPAILDAFSSLKPDIATITTYVSYLASTGNPHAVKELLSHLLPELLIPHHFGGASSKAELRRMCIKRVVIYGPYFVAAVLNALVKAGMTGLAERVWILALQAQQASQDGTLIPGAKPWRLSIHAYTTMMQCYAAEAKKSTIKMANGNLHVKGFGRLLYKGRSLVFRRRNETGRRLCLGLFRMVMSRSRTIPKALAAFLREFSPPTSGPPPDARFYNAALDVFYGNPPTLAPSHRRALTKGWINEAARTPLQEVADCIVESGHRLPLSIQEEVDADSDGVMAVRSPMDRTPYAFFTPRGHGAYRLPVAYSRSPHRSRKGRSH</sequence>
<comment type="caution">
    <text evidence="1">The sequence shown here is derived from an EMBL/GenBank/DDBJ whole genome shotgun (WGS) entry which is preliminary data.</text>
</comment>
<keyword evidence="2" id="KW-1185">Reference proteome</keyword>
<protein>
    <submittedName>
        <fullName evidence="1">Uncharacterized protein</fullName>
    </submittedName>
</protein>
<evidence type="ECO:0000313" key="2">
    <source>
        <dbReference type="Proteomes" id="UP000292702"/>
    </source>
</evidence>
<organism evidence="1 2">
    <name type="scientific">Steccherinum ochraceum</name>
    <dbReference type="NCBI Taxonomy" id="92696"/>
    <lineage>
        <taxon>Eukaryota</taxon>
        <taxon>Fungi</taxon>
        <taxon>Dikarya</taxon>
        <taxon>Basidiomycota</taxon>
        <taxon>Agaricomycotina</taxon>
        <taxon>Agaricomycetes</taxon>
        <taxon>Polyporales</taxon>
        <taxon>Steccherinaceae</taxon>
        <taxon>Steccherinum</taxon>
    </lineage>
</organism>
<name>A0A4R0R2Y6_9APHY</name>
<dbReference type="OrthoDB" id="2554293at2759"/>